<dbReference type="GO" id="GO:0008270">
    <property type="term" value="F:zinc ion binding"/>
    <property type="evidence" value="ECO:0007669"/>
    <property type="project" value="UniProtKB-KW"/>
</dbReference>
<accession>A0A6A6YS05</accession>
<dbReference type="InterPro" id="IPR001841">
    <property type="entry name" value="Znf_RING"/>
</dbReference>
<feature type="region of interest" description="Disordered" evidence="5">
    <location>
        <begin position="183"/>
        <end position="203"/>
    </location>
</feature>
<keyword evidence="2 4" id="KW-0863">Zinc-finger</keyword>
<name>A0A6A6YS05_9PEZI</name>
<dbReference type="PROSITE" id="PS50089">
    <property type="entry name" value="ZF_RING_2"/>
    <property type="match status" value="1"/>
</dbReference>
<feature type="region of interest" description="Disordered" evidence="5">
    <location>
        <begin position="229"/>
        <end position="267"/>
    </location>
</feature>
<evidence type="ECO:0000256" key="4">
    <source>
        <dbReference type="PROSITE-ProRule" id="PRU00175"/>
    </source>
</evidence>
<evidence type="ECO:0000256" key="2">
    <source>
        <dbReference type="ARBA" id="ARBA00022771"/>
    </source>
</evidence>
<dbReference type="Proteomes" id="UP000504636">
    <property type="component" value="Unplaced"/>
</dbReference>
<dbReference type="EMBL" id="MU003699">
    <property type="protein sequence ID" value="KAF2811153.1"/>
    <property type="molecule type" value="Genomic_DNA"/>
</dbReference>
<keyword evidence="1" id="KW-0479">Metal-binding</keyword>
<evidence type="ECO:0000313" key="9">
    <source>
        <dbReference type="RefSeq" id="XP_033578117.1"/>
    </source>
</evidence>
<reference evidence="9" key="2">
    <citation type="submission" date="2020-04" db="EMBL/GenBank/DDBJ databases">
        <authorList>
            <consortium name="NCBI Genome Project"/>
        </authorList>
    </citation>
    <scope>NUCLEOTIDE SEQUENCE</scope>
    <source>
        <strain evidence="9">CBS 304.34</strain>
    </source>
</reference>
<dbReference type="RefSeq" id="XP_033578117.1">
    <property type="nucleotide sequence ID" value="XM_033719844.1"/>
</dbReference>
<dbReference type="GeneID" id="54460737"/>
<feature type="domain" description="RING-type" evidence="6">
    <location>
        <begin position="31"/>
        <end position="80"/>
    </location>
</feature>
<sequence length="324" mass="37031">MSSNTPDNSQAFIANNLTDLDANHPEVPDECPICHEDIGAGHTAVQITGIPNCAHIFGRNCLVSWLSCGRINQNTCPLCRTTLYQGRRSLRDPDPAMRRFSRARLELARLARLGQSDEDEGVITRDRPHAFLFNRMITEPRSLDQLEQDIQQRLVGVRRMEHMLQMARDNLQRDQEELTRRLENRESLGQARPEPMRSVSDLHEPGEVAPLPALRPEAIRPLQPIRRFPPIRQPADAQPDTETAQRGVEVPRPRFPIPTPATHQPSEYLGTPYLARAINGHPPYRPITRSLFWDHSEVEQSQRRDNEQAAVRFRLPTIGIRPFE</sequence>
<keyword evidence="3" id="KW-0862">Zinc</keyword>
<dbReference type="Gene3D" id="3.30.40.10">
    <property type="entry name" value="Zinc/RING finger domain, C3HC4 (zinc finger)"/>
    <property type="match status" value="1"/>
</dbReference>
<evidence type="ECO:0000313" key="8">
    <source>
        <dbReference type="Proteomes" id="UP000504636"/>
    </source>
</evidence>
<proteinExistence type="predicted"/>
<evidence type="ECO:0000256" key="3">
    <source>
        <dbReference type="ARBA" id="ARBA00022833"/>
    </source>
</evidence>
<organism evidence="7">
    <name type="scientific">Mytilinidion resinicola</name>
    <dbReference type="NCBI Taxonomy" id="574789"/>
    <lineage>
        <taxon>Eukaryota</taxon>
        <taxon>Fungi</taxon>
        <taxon>Dikarya</taxon>
        <taxon>Ascomycota</taxon>
        <taxon>Pezizomycotina</taxon>
        <taxon>Dothideomycetes</taxon>
        <taxon>Pleosporomycetidae</taxon>
        <taxon>Mytilinidiales</taxon>
        <taxon>Mytilinidiaceae</taxon>
        <taxon>Mytilinidion</taxon>
    </lineage>
</organism>
<dbReference type="OrthoDB" id="8062037at2759"/>
<dbReference type="Pfam" id="PF13639">
    <property type="entry name" value="zf-RING_2"/>
    <property type="match status" value="1"/>
</dbReference>
<reference evidence="7 9" key="1">
    <citation type="journal article" date="2020" name="Stud. Mycol.">
        <title>101 Dothideomycetes genomes: a test case for predicting lifestyles and emergence of pathogens.</title>
        <authorList>
            <person name="Haridas S."/>
            <person name="Albert R."/>
            <person name="Binder M."/>
            <person name="Bloem J."/>
            <person name="Labutti K."/>
            <person name="Salamov A."/>
            <person name="Andreopoulos B."/>
            <person name="Baker S."/>
            <person name="Barry K."/>
            <person name="Bills G."/>
            <person name="Bluhm B."/>
            <person name="Cannon C."/>
            <person name="Castanera R."/>
            <person name="Culley D."/>
            <person name="Daum C."/>
            <person name="Ezra D."/>
            <person name="Gonzalez J."/>
            <person name="Henrissat B."/>
            <person name="Kuo A."/>
            <person name="Liang C."/>
            <person name="Lipzen A."/>
            <person name="Lutzoni F."/>
            <person name="Magnuson J."/>
            <person name="Mondo S."/>
            <person name="Nolan M."/>
            <person name="Ohm R."/>
            <person name="Pangilinan J."/>
            <person name="Park H.-J."/>
            <person name="Ramirez L."/>
            <person name="Alfaro M."/>
            <person name="Sun H."/>
            <person name="Tritt A."/>
            <person name="Yoshinaga Y."/>
            <person name="Zwiers L.-H."/>
            <person name="Turgeon B."/>
            <person name="Goodwin S."/>
            <person name="Spatafora J."/>
            <person name="Crous P."/>
            <person name="Grigoriev I."/>
        </authorList>
    </citation>
    <scope>NUCLEOTIDE SEQUENCE</scope>
    <source>
        <strain evidence="7 9">CBS 304.34</strain>
    </source>
</reference>
<evidence type="ECO:0000313" key="7">
    <source>
        <dbReference type="EMBL" id="KAF2811153.1"/>
    </source>
</evidence>
<dbReference type="SUPFAM" id="SSF57850">
    <property type="entry name" value="RING/U-box"/>
    <property type="match status" value="1"/>
</dbReference>
<reference evidence="9" key="3">
    <citation type="submission" date="2025-04" db="UniProtKB">
        <authorList>
            <consortium name="RefSeq"/>
        </authorList>
    </citation>
    <scope>IDENTIFICATION</scope>
    <source>
        <strain evidence="9">CBS 304.34</strain>
    </source>
</reference>
<dbReference type="PANTHER" id="PTHR45969">
    <property type="entry name" value="RING ZINC FINGER PROTEIN-RELATED"/>
    <property type="match status" value="1"/>
</dbReference>
<keyword evidence="8" id="KW-1185">Reference proteome</keyword>
<gene>
    <name evidence="7 9" type="ORF">BDZ99DRAFT_462427</name>
</gene>
<evidence type="ECO:0000256" key="5">
    <source>
        <dbReference type="SAM" id="MobiDB-lite"/>
    </source>
</evidence>
<evidence type="ECO:0000259" key="6">
    <source>
        <dbReference type="PROSITE" id="PS50089"/>
    </source>
</evidence>
<protein>
    <recommendedName>
        <fullName evidence="6">RING-type domain-containing protein</fullName>
    </recommendedName>
</protein>
<dbReference type="AlphaFoldDB" id="A0A6A6YS05"/>
<evidence type="ECO:0000256" key="1">
    <source>
        <dbReference type="ARBA" id="ARBA00022723"/>
    </source>
</evidence>
<dbReference type="InterPro" id="IPR013083">
    <property type="entry name" value="Znf_RING/FYVE/PHD"/>
</dbReference>